<dbReference type="Pfam" id="PF07859">
    <property type="entry name" value="Abhydrolase_3"/>
    <property type="match status" value="1"/>
</dbReference>
<gene>
    <name evidence="3" type="ORF">SALB_00966</name>
</gene>
<dbReference type="PANTHER" id="PTHR48081:SF8">
    <property type="entry name" value="ALPHA_BETA HYDROLASE FOLD-3 DOMAIN-CONTAINING PROTEIN-RELATED"/>
    <property type="match status" value="1"/>
</dbReference>
<dbReference type="AlphaFoldDB" id="A0A401QSB1"/>
<dbReference type="InterPro" id="IPR029058">
    <property type="entry name" value="AB_hydrolase_fold"/>
</dbReference>
<evidence type="ECO:0000313" key="3">
    <source>
        <dbReference type="EMBL" id="GCB88296.1"/>
    </source>
</evidence>
<dbReference type="Proteomes" id="UP000288351">
    <property type="component" value="Unassembled WGS sequence"/>
</dbReference>
<evidence type="ECO:0000256" key="1">
    <source>
        <dbReference type="ARBA" id="ARBA00022801"/>
    </source>
</evidence>
<keyword evidence="1" id="KW-0378">Hydrolase</keyword>
<feature type="domain" description="Alpha/beta hydrolase fold-3" evidence="2">
    <location>
        <begin position="76"/>
        <end position="283"/>
    </location>
</feature>
<dbReference type="SUPFAM" id="SSF53474">
    <property type="entry name" value="alpha/beta-Hydrolases"/>
    <property type="match status" value="1"/>
</dbReference>
<dbReference type="EMBL" id="BHXC01000006">
    <property type="protein sequence ID" value="GCB88296.1"/>
    <property type="molecule type" value="Genomic_DNA"/>
</dbReference>
<dbReference type="Gene3D" id="3.40.50.1820">
    <property type="entry name" value="alpha/beta hydrolase"/>
    <property type="match status" value="1"/>
</dbReference>
<evidence type="ECO:0000259" key="2">
    <source>
        <dbReference type="Pfam" id="PF07859"/>
    </source>
</evidence>
<protein>
    <submittedName>
        <fullName evidence="3">Putative lipase/esterase LipN</fullName>
    </submittedName>
</protein>
<dbReference type="InterPro" id="IPR013094">
    <property type="entry name" value="AB_hydrolase_3"/>
</dbReference>
<reference evidence="3 4" key="1">
    <citation type="journal article" date="2019" name="Microbiol. Resour. Announc.">
        <title>Draft Genome Sequence of the Most Traditional epsilon-Poly-l-Lysine Producer, Streptomyces albulus NBRC14147.</title>
        <authorList>
            <person name="Yamanaka K."/>
            <person name="Hamano Y."/>
        </authorList>
    </citation>
    <scope>NUCLEOTIDE SEQUENCE [LARGE SCALE GENOMIC DNA]</scope>
    <source>
        <strain evidence="3 4">NBRC 14147</strain>
    </source>
</reference>
<comment type="caution">
    <text evidence="3">The sequence shown here is derived from an EMBL/GenBank/DDBJ whole genome shotgun (WGS) entry which is preliminary data.</text>
</comment>
<dbReference type="InterPro" id="IPR050300">
    <property type="entry name" value="GDXG_lipolytic_enzyme"/>
</dbReference>
<name>A0A401QSB1_STRNR</name>
<dbReference type="GO" id="GO:0016787">
    <property type="term" value="F:hydrolase activity"/>
    <property type="evidence" value="ECO:0007669"/>
    <property type="project" value="UniProtKB-KW"/>
</dbReference>
<dbReference type="PANTHER" id="PTHR48081">
    <property type="entry name" value="AB HYDROLASE SUPERFAMILY PROTEIN C4A8.06C"/>
    <property type="match status" value="1"/>
</dbReference>
<sequence length="309" mass="32238">MLDPRIKECFLDGLNAAPPPEAMTPAALRTALEGMLTFCAPPPPIAQVVDGTTSEAARAVPFRVYHPQPGTPLPLVVYFHGGGWTAGGIAFMDPPLRALAVEAGVVVLSAGYRLAPEHPFPAGLHDAQAVTSWAFENAAALGADPARFAIAGDSAGAALAAVVALEARGSAVSIGHQLLINPAVDPRMNTASYREFATGYQNSASMMNLCWRTYLNRPDGPLDDVPWQAAPVFAPDLSGLPPASVLTVEYDPLRDEGEAFAARMATAGVPTTFVCCPGLIHCALHLDGVAPRAASLRQHAARALTTAFA</sequence>
<evidence type="ECO:0000313" key="4">
    <source>
        <dbReference type="Proteomes" id="UP000288351"/>
    </source>
</evidence>
<proteinExistence type="predicted"/>
<organism evidence="3 4">
    <name type="scientific">Streptomyces noursei</name>
    <name type="common">Streptomyces albulus</name>
    <dbReference type="NCBI Taxonomy" id="1971"/>
    <lineage>
        <taxon>Bacteria</taxon>
        <taxon>Bacillati</taxon>
        <taxon>Actinomycetota</taxon>
        <taxon>Actinomycetes</taxon>
        <taxon>Kitasatosporales</taxon>
        <taxon>Streptomycetaceae</taxon>
        <taxon>Streptomyces</taxon>
    </lineage>
</organism>
<accession>A0A401QSB1</accession>
<dbReference type="RefSeq" id="WP_020929558.1">
    <property type="nucleotide sequence ID" value="NZ_BHXC01000006.1"/>
</dbReference>